<sequence length="359" mass="41123">PWDMMKCCLSHPSITSIKLKHAHVFAVREPPSHDEIAHTLLPLSTFSYVETVWREHHMYHRGVSRPDQFAREAKWLAALVPNLAGTVKHLDVPMETTPLRRMAELSWPHLLTLSIRGRYLTEAQVDSLPAFLMTLPRLQRLSVLVSRRKPISHPPVLGHIACTSVILSGLRSLTVAYPDPDDHIFSVDTTHLSHLSLRDWPRYYHDHTYDRRLASGWARPILRSAQCLSILKRMDMPDLSSLEVVYLADVAGSDDDLLTFITDGFPRLEHLELHRYRADREEAVDYVHIANLLKRAHSLCTVRLNLDFHDDHGPYCNAAAVREAYWSTFRDQRGPEIVGIMDACPSLEYVELLYHGQDA</sequence>
<dbReference type="AlphaFoldDB" id="A0A5C3NNX5"/>
<dbReference type="InterPro" id="IPR032675">
    <property type="entry name" value="LRR_dom_sf"/>
</dbReference>
<feature type="non-terminal residue" evidence="1">
    <location>
        <position position="1"/>
    </location>
</feature>
<dbReference type="InParanoid" id="A0A5C3NNX5"/>
<proteinExistence type="predicted"/>
<evidence type="ECO:0000313" key="2">
    <source>
        <dbReference type="Proteomes" id="UP000308197"/>
    </source>
</evidence>
<dbReference type="SUPFAM" id="SSF52047">
    <property type="entry name" value="RNI-like"/>
    <property type="match status" value="1"/>
</dbReference>
<evidence type="ECO:0000313" key="1">
    <source>
        <dbReference type="EMBL" id="TFK79226.1"/>
    </source>
</evidence>
<gene>
    <name evidence="1" type="ORF">K466DRAFT_442619</name>
</gene>
<keyword evidence="2" id="KW-1185">Reference proteome</keyword>
<evidence type="ECO:0008006" key="3">
    <source>
        <dbReference type="Google" id="ProtNLM"/>
    </source>
</evidence>
<reference evidence="1 2" key="1">
    <citation type="journal article" date="2019" name="Nat. Ecol. Evol.">
        <title>Megaphylogeny resolves global patterns of mushroom evolution.</title>
        <authorList>
            <person name="Varga T."/>
            <person name="Krizsan K."/>
            <person name="Foldi C."/>
            <person name="Dima B."/>
            <person name="Sanchez-Garcia M."/>
            <person name="Sanchez-Ramirez S."/>
            <person name="Szollosi G.J."/>
            <person name="Szarkandi J.G."/>
            <person name="Papp V."/>
            <person name="Albert L."/>
            <person name="Andreopoulos W."/>
            <person name="Angelini C."/>
            <person name="Antonin V."/>
            <person name="Barry K.W."/>
            <person name="Bougher N.L."/>
            <person name="Buchanan P."/>
            <person name="Buyck B."/>
            <person name="Bense V."/>
            <person name="Catcheside P."/>
            <person name="Chovatia M."/>
            <person name="Cooper J."/>
            <person name="Damon W."/>
            <person name="Desjardin D."/>
            <person name="Finy P."/>
            <person name="Geml J."/>
            <person name="Haridas S."/>
            <person name="Hughes K."/>
            <person name="Justo A."/>
            <person name="Karasinski D."/>
            <person name="Kautmanova I."/>
            <person name="Kiss B."/>
            <person name="Kocsube S."/>
            <person name="Kotiranta H."/>
            <person name="LaButti K.M."/>
            <person name="Lechner B.E."/>
            <person name="Liimatainen K."/>
            <person name="Lipzen A."/>
            <person name="Lukacs Z."/>
            <person name="Mihaltcheva S."/>
            <person name="Morgado L.N."/>
            <person name="Niskanen T."/>
            <person name="Noordeloos M.E."/>
            <person name="Ohm R.A."/>
            <person name="Ortiz-Santana B."/>
            <person name="Ovrebo C."/>
            <person name="Racz N."/>
            <person name="Riley R."/>
            <person name="Savchenko A."/>
            <person name="Shiryaev A."/>
            <person name="Soop K."/>
            <person name="Spirin V."/>
            <person name="Szebenyi C."/>
            <person name="Tomsovsky M."/>
            <person name="Tulloss R.E."/>
            <person name="Uehling J."/>
            <person name="Grigoriev I.V."/>
            <person name="Vagvolgyi C."/>
            <person name="Papp T."/>
            <person name="Martin F.M."/>
            <person name="Miettinen O."/>
            <person name="Hibbett D.S."/>
            <person name="Nagy L.G."/>
        </authorList>
    </citation>
    <scope>NUCLEOTIDE SEQUENCE [LARGE SCALE GENOMIC DNA]</scope>
    <source>
        <strain evidence="1 2">HHB13444</strain>
    </source>
</reference>
<accession>A0A5C3NNX5</accession>
<dbReference type="Gene3D" id="3.80.10.10">
    <property type="entry name" value="Ribonuclease Inhibitor"/>
    <property type="match status" value="1"/>
</dbReference>
<organism evidence="1 2">
    <name type="scientific">Polyporus arcularius HHB13444</name>
    <dbReference type="NCBI Taxonomy" id="1314778"/>
    <lineage>
        <taxon>Eukaryota</taxon>
        <taxon>Fungi</taxon>
        <taxon>Dikarya</taxon>
        <taxon>Basidiomycota</taxon>
        <taxon>Agaricomycotina</taxon>
        <taxon>Agaricomycetes</taxon>
        <taxon>Polyporales</taxon>
        <taxon>Polyporaceae</taxon>
        <taxon>Polyporus</taxon>
    </lineage>
</organism>
<name>A0A5C3NNX5_9APHY</name>
<protein>
    <recommendedName>
        <fullName evidence="3">F-box domain-containing protein</fullName>
    </recommendedName>
</protein>
<dbReference type="EMBL" id="ML212117">
    <property type="protein sequence ID" value="TFK79226.1"/>
    <property type="molecule type" value="Genomic_DNA"/>
</dbReference>
<feature type="non-terminal residue" evidence="1">
    <location>
        <position position="359"/>
    </location>
</feature>
<dbReference type="Proteomes" id="UP000308197">
    <property type="component" value="Unassembled WGS sequence"/>
</dbReference>